<dbReference type="Proteomes" id="UP000636264">
    <property type="component" value="Unassembled WGS sequence"/>
</dbReference>
<accession>A0A916RGU6</accession>
<feature type="site" description="Important for substrate specificity" evidence="4">
    <location>
        <position position="78"/>
    </location>
</feature>
<evidence type="ECO:0000256" key="1">
    <source>
        <dbReference type="ARBA" id="ARBA00001968"/>
    </source>
</evidence>
<dbReference type="GO" id="GO:0047429">
    <property type="term" value="F:nucleoside triphosphate diphosphatase activity"/>
    <property type="evidence" value="ECO:0007669"/>
    <property type="project" value="InterPro"/>
</dbReference>
<dbReference type="EMBL" id="BMIF01000002">
    <property type="protein sequence ID" value="GGA57137.1"/>
    <property type="molecule type" value="Genomic_DNA"/>
</dbReference>
<feature type="site" description="Important for substrate specificity" evidence="4">
    <location>
        <position position="163"/>
    </location>
</feature>
<evidence type="ECO:0000313" key="6">
    <source>
        <dbReference type="Proteomes" id="UP000636264"/>
    </source>
</evidence>
<dbReference type="EC" id="3.6.1.-" evidence="4"/>
<comment type="similarity">
    <text evidence="4">Belongs to the Maf family. YceF subfamily.</text>
</comment>
<dbReference type="InterPro" id="IPR003697">
    <property type="entry name" value="Maf-like"/>
</dbReference>
<evidence type="ECO:0000256" key="3">
    <source>
        <dbReference type="ARBA" id="ARBA00023080"/>
    </source>
</evidence>
<dbReference type="NCBIfam" id="NF002690">
    <property type="entry name" value="PRK02478.1"/>
    <property type="match status" value="1"/>
</dbReference>
<comment type="function">
    <text evidence="4">Nucleoside triphosphate pyrophosphatase that hydrolyzes 7-methyl-GTP (m(7)GTP). May have a dual role in cell division arrest and in preventing the incorporation of modified nucleotides into cellular nucleic acids.</text>
</comment>
<dbReference type="Gene3D" id="3.90.950.10">
    <property type="match status" value="1"/>
</dbReference>
<dbReference type="SUPFAM" id="SSF52972">
    <property type="entry name" value="ITPase-like"/>
    <property type="match status" value="1"/>
</dbReference>
<organism evidence="5 6">
    <name type="scientific">Nitratireductor aestuarii</name>
    <dbReference type="NCBI Taxonomy" id="1735103"/>
    <lineage>
        <taxon>Bacteria</taxon>
        <taxon>Pseudomonadati</taxon>
        <taxon>Pseudomonadota</taxon>
        <taxon>Alphaproteobacteria</taxon>
        <taxon>Hyphomicrobiales</taxon>
        <taxon>Phyllobacteriaceae</taxon>
        <taxon>Nitratireductor</taxon>
    </lineage>
</organism>
<keyword evidence="3 4" id="KW-0546">Nucleotide metabolism</keyword>
<keyword evidence="4" id="KW-0963">Cytoplasm</keyword>
<comment type="caution">
    <text evidence="5">The sequence shown here is derived from an EMBL/GenBank/DDBJ whole genome shotgun (WGS) entry which is preliminary data.</text>
</comment>
<reference evidence="5" key="1">
    <citation type="journal article" date="2014" name="Int. J. Syst. Evol. Microbiol.">
        <title>Complete genome sequence of Corynebacterium casei LMG S-19264T (=DSM 44701T), isolated from a smear-ripened cheese.</title>
        <authorList>
            <consortium name="US DOE Joint Genome Institute (JGI-PGF)"/>
            <person name="Walter F."/>
            <person name="Albersmeier A."/>
            <person name="Kalinowski J."/>
            <person name="Ruckert C."/>
        </authorList>
    </citation>
    <scope>NUCLEOTIDE SEQUENCE</scope>
    <source>
        <strain evidence="5">CGMCC 1.15320</strain>
    </source>
</reference>
<name>A0A916RGU6_9HYPH</name>
<dbReference type="HAMAP" id="MF_00528">
    <property type="entry name" value="Maf"/>
    <property type="match status" value="1"/>
</dbReference>
<keyword evidence="6" id="KW-1185">Reference proteome</keyword>
<dbReference type="GO" id="GO:0009117">
    <property type="term" value="P:nucleotide metabolic process"/>
    <property type="evidence" value="ECO:0007669"/>
    <property type="project" value="UniProtKB-KW"/>
</dbReference>
<comment type="catalytic activity">
    <reaction evidence="4">
        <text>N(7)-methyl-GTP + H2O = N(7)-methyl-GMP + diphosphate + H(+)</text>
        <dbReference type="Rhea" id="RHEA:58744"/>
        <dbReference type="ChEBI" id="CHEBI:15377"/>
        <dbReference type="ChEBI" id="CHEBI:15378"/>
        <dbReference type="ChEBI" id="CHEBI:33019"/>
        <dbReference type="ChEBI" id="CHEBI:58285"/>
        <dbReference type="ChEBI" id="CHEBI:87133"/>
    </reaction>
</comment>
<evidence type="ECO:0000256" key="2">
    <source>
        <dbReference type="ARBA" id="ARBA00022801"/>
    </source>
</evidence>
<keyword evidence="2 4" id="KW-0378">Hydrolase</keyword>
<dbReference type="Pfam" id="PF02545">
    <property type="entry name" value="Maf"/>
    <property type="match status" value="1"/>
</dbReference>
<gene>
    <name evidence="5" type="ORF">GCM10011385_08240</name>
</gene>
<dbReference type="PIRSF" id="PIRSF006305">
    <property type="entry name" value="Maf"/>
    <property type="match status" value="1"/>
</dbReference>
<feature type="active site" description="Proton acceptor" evidence="4">
    <location>
        <position position="77"/>
    </location>
</feature>
<comment type="caution">
    <text evidence="4">Lacks conserved residue(s) required for the propagation of feature annotation.</text>
</comment>
<comment type="cofactor">
    <cofactor evidence="1 4">
        <name>a divalent metal cation</name>
        <dbReference type="ChEBI" id="CHEBI:60240"/>
    </cofactor>
</comment>
<comment type="subcellular location">
    <subcellularLocation>
        <location evidence="4">Cytoplasm</location>
    </subcellularLocation>
</comment>
<evidence type="ECO:0000313" key="5">
    <source>
        <dbReference type="EMBL" id="GGA57137.1"/>
    </source>
</evidence>
<dbReference type="GO" id="GO:0005737">
    <property type="term" value="C:cytoplasm"/>
    <property type="evidence" value="ECO:0007669"/>
    <property type="project" value="UniProtKB-SubCell"/>
</dbReference>
<dbReference type="RefSeq" id="WP_188719688.1">
    <property type="nucleotide sequence ID" value="NZ_BMIF01000002.1"/>
</dbReference>
<evidence type="ECO:0000256" key="4">
    <source>
        <dbReference type="HAMAP-Rule" id="MF_00528"/>
    </source>
</evidence>
<feature type="site" description="Important for substrate specificity" evidence="4">
    <location>
        <position position="14"/>
    </location>
</feature>
<protein>
    <recommendedName>
        <fullName evidence="4">7-methyl-GTP pyrophosphatase</fullName>
        <shortName evidence="4">m(7)GTP pyrophosphatase</shortName>
        <ecNumber evidence="4">3.6.1.-</ecNumber>
    </recommendedName>
</protein>
<dbReference type="CDD" id="cd00555">
    <property type="entry name" value="Maf"/>
    <property type="match status" value="1"/>
</dbReference>
<reference evidence="5" key="2">
    <citation type="submission" date="2020-09" db="EMBL/GenBank/DDBJ databases">
        <authorList>
            <person name="Sun Q."/>
            <person name="Zhou Y."/>
        </authorList>
    </citation>
    <scope>NUCLEOTIDE SEQUENCE</scope>
    <source>
        <strain evidence="5">CGMCC 1.15320</strain>
    </source>
</reference>
<dbReference type="PANTHER" id="PTHR43213">
    <property type="entry name" value="BIFUNCTIONAL DTTP/UTP PYROPHOSPHATASE/METHYLTRANSFERASE PROTEIN-RELATED"/>
    <property type="match status" value="1"/>
</dbReference>
<dbReference type="AlphaFoldDB" id="A0A916RGU6"/>
<proteinExistence type="inferred from homology"/>
<sequence length="200" mass="21926">MEAETIILASTSPFRRQLLENAGLKVEPVAPEVDERAVEEALEGSDVNAEDVAQILAEAKAVEVSERYPGRWIIGGDQTLSLGDEVFHKPKDMEGARRHLLALSGKTHQLNSGVVLARNGETVWRHVSIARMTMRPLDPAFIGRHLARVGDIALKSVGAYQVEGEGIQLFEKIDGDYFTIVGLPLLPLLAKLRELKVIDA</sequence>
<dbReference type="InterPro" id="IPR029001">
    <property type="entry name" value="ITPase-like_fam"/>
</dbReference>
<dbReference type="PANTHER" id="PTHR43213:SF5">
    <property type="entry name" value="BIFUNCTIONAL DTTP_UTP PYROPHOSPHATASE_METHYLTRANSFERASE PROTEIN-RELATED"/>
    <property type="match status" value="1"/>
</dbReference>